<organism evidence="2 3">
    <name type="scientific">Dipteronia sinensis</name>
    <dbReference type="NCBI Taxonomy" id="43782"/>
    <lineage>
        <taxon>Eukaryota</taxon>
        <taxon>Viridiplantae</taxon>
        <taxon>Streptophyta</taxon>
        <taxon>Embryophyta</taxon>
        <taxon>Tracheophyta</taxon>
        <taxon>Spermatophyta</taxon>
        <taxon>Magnoliopsida</taxon>
        <taxon>eudicotyledons</taxon>
        <taxon>Gunneridae</taxon>
        <taxon>Pentapetalae</taxon>
        <taxon>rosids</taxon>
        <taxon>malvids</taxon>
        <taxon>Sapindales</taxon>
        <taxon>Sapindaceae</taxon>
        <taxon>Hippocastanoideae</taxon>
        <taxon>Acereae</taxon>
        <taxon>Dipteronia</taxon>
    </lineage>
</organism>
<dbReference type="InterPro" id="IPR001245">
    <property type="entry name" value="Ser-Thr/Tyr_kinase_cat_dom"/>
</dbReference>
<reference evidence="2" key="1">
    <citation type="journal article" date="2023" name="Plant J.">
        <title>Genome sequences and population genomics provide insights into the demographic history, inbreeding, and mutation load of two 'living fossil' tree species of Dipteronia.</title>
        <authorList>
            <person name="Feng Y."/>
            <person name="Comes H.P."/>
            <person name="Chen J."/>
            <person name="Zhu S."/>
            <person name="Lu R."/>
            <person name="Zhang X."/>
            <person name="Li P."/>
            <person name="Qiu J."/>
            <person name="Olsen K.M."/>
            <person name="Qiu Y."/>
        </authorList>
    </citation>
    <scope>NUCLEOTIDE SEQUENCE</scope>
    <source>
        <strain evidence="2">NBL</strain>
    </source>
</reference>
<dbReference type="Gene3D" id="1.10.510.10">
    <property type="entry name" value="Transferase(Phosphotransferase) domain 1"/>
    <property type="match status" value="1"/>
</dbReference>
<dbReference type="SUPFAM" id="SSF56112">
    <property type="entry name" value="Protein kinase-like (PK-like)"/>
    <property type="match status" value="1"/>
</dbReference>
<dbReference type="InterPro" id="IPR011009">
    <property type="entry name" value="Kinase-like_dom_sf"/>
</dbReference>
<gene>
    <name evidence="2" type="ORF">Dsin_013728</name>
</gene>
<dbReference type="AlphaFoldDB" id="A0AAE0E955"/>
<dbReference type="GO" id="GO:0005524">
    <property type="term" value="F:ATP binding"/>
    <property type="evidence" value="ECO:0007669"/>
    <property type="project" value="InterPro"/>
</dbReference>
<evidence type="ECO:0000313" key="2">
    <source>
        <dbReference type="EMBL" id="KAK3219758.1"/>
    </source>
</evidence>
<dbReference type="FunFam" id="1.10.510.10:FF:001722">
    <property type="entry name" value="G-type lectin S-receptor-like serine/threonine-protein kinase B120"/>
    <property type="match status" value="1"/>
</dbReference>
<dbReference type="Proteomes" id="UP001281410">
    <property type="component" value="Unassembled WGS sequence"/>
</dbReference>
<comment type="caution">
    <text evidence="2">The sequence shown here is derived from an EMBL/GenBank/DDBJ whole genome shotgun (WGS) entry which is preliminary data.</text>
</comment>
<dbReference type="PANTHER" id="PTHR27006:SF634">
    <property type="entry name" value="RECEPTOR-LIKE SERINE_THREONINE-PROTEIN KINASE"/>
    <property type="match status" value="1"/>
</dbReference>
<accession>A0AAE0E955</accession>
<dbReference type="PROSITE" id="PS50011">
    <property type="entry name" value="PROTEIN_KINASE_DOM"/>
    <property type="match status" value="1"/>
</dbReference>
<dbReference type="InterPro" id="IPR021820">
    <property type="entry name" value="S-locus_recpt_kinase_C"/>
</dbReference>
<dbReference type="InterPro" id="IPR000719">
    <property type="entry name" value="Prot_kinase_dom"/>
</dbReference>
<dbReference type="PANTHER" id="PTHR27006">
    <property type="entry name" value="PROMASTIGOTE SURFACE ANTIGEN PROTEIN PSA"/>
    <property type="match status" value="1"/>
</dbReference>
<dbReference type="Pfam" id="PF07714">
    <property type="entry name" value="PK_Tyr_Ser-Thr"/>
    <property type="match status" value="1"/>
</dbReference>
<keyword evidence="3" id="KW-1185">Reference proteome</keyword>
<sequence length="183" mass="20506">MNPKISDFGMARIFGKNESEANTNRIVGTYGYMSPEYAIKGIVSMKVDVFSFGVLLLEIISGKKNNSFHPSGQQMSLIGYAWQLWNENRALEVIDSEVGESCPRADEVQRCIHVSLLCVQDQAKDRPTMENVVLMLTKETMPLPPPQQPAFFINTVEEEAEETENKSDNCSINNVSISVLEVR</sequence>
<dbReference type="GO" id="GO:0004674">
    <property type="term" value="F:protein serine/threonine kinase activity"/>
    <property type="evidence" value="ECO:0007669"/>
    <property type="project" value="InterPro"/>
</dbReference>
<dbReference type="Pfam" id="PF11883">
    <property type="entry name" value="DUF3403"/>
    <property type="match status" value="1"/>
</dbReference>
<protein>
    <recommendedName>
        <fullName evidence="1">Protein kinase domain-containing protein</fullName>
    </recommendedName>
</protein>
<evidence type="ECO:0000259" key="1">
    <source>
        <dbReference type="PROSITE" id="PS50011"/>
    </source>
</evidence>
<feature type="domain" description="Protein kinase" evidence="1">
    <location>
        <begin position="1"/>
        <end position="151"/>
    </location>
</feature>
<proteinExistence type="predicted"/>
<name>A0AAE0E955_9ROSI</name>
<evidence type="ECO:0000313" key="3">
    <source>
        <dbReference type="Proteomes" id="UP001281410"/>
    </source>
</evidence>
<dbReference type="EMBL" id="JANJYJ010000004">
    <property type="protein sequence ID" value="KAK3219758.1"/>
    <property type="molecule type" value="Genomic_DNA"/>
</dbReference>